<dbReference type="PROSITE" id="PS50005">
    <property type="entry name" value="TPR"/>
    <property type="match status" value="1"/>
</dbReference>
<reference evidence="3" key="1">
    <citation type="submission" date="2019-04" db="EMBL/GenBank/DDBJ databases">
        <title>Evolution of Biomass-Degrading Anaerobic Consortia Revealed by Metagenomics.</title>
        <authorList>
            <person name="Peng X."/>
        </authorList>
    </citation>
    <scope>NUCLEOTIDE SEQUENCE</scope>
    <source>
        <strain evidence="3">SIG66</strain>
    </source>
</reference>
<organism evidence="3 4">
    <name type="scientific">Candidatus Avelusimicrobium gallicola</name>
    <dbReference type="NCBI Taxonomy" id="2562704"/>
    <lineage>
        <taxon>Bacteria</taxon>
        <taxon>Pseudomonadati</taxon>
        <taxon>Elusimicrobiota</taxon>
        <taxon>Elusimicrobia</taxon>
        <taxon>Elusimicrobiales</taxon>
        <taxon>Elusimicrobiaceae</taxon>
        <taxon>Candidatus Avelusimicrobium</taxon>
    </lineage>
</organism>
<evidence type="ECO:0000256" key="2">
    <source>
        <dbReference type="SAM" id="SignalP"/>
    </source>
</evidence>
<dbReference type="SMART" id="SM00028">
    <property type="entry name" value="TPR"/>
    <property type="match status" value="4"/>
</dbReference>
<accession>A0A928DMU3</accession>
<protein>
    <submittedName>
        <fullName evidence="3">Tetratricopeptide repeat protein</fullName>
    </submittedName>
</protein>
<keyword evidence="1" id="KW-0802">TPR repeat</keyword>
<dbReference type="PANTHER" id="PTHR12558">
    <property type="entry name" value="CELL DIVISION CYCLE 16,23,27"/>
    <property type="match status" value="1"/>
</dbReference>
<dbReference type="PANTHER" id="PTHR12558:SF13">
    <property type="entry name" value="CELL DIVISION CYCLE PROTEIN 27 HOMOLOG"/>
    <property type="match status" value="1"/>
</dbReference>
<dbReference type="Gene3D" id="1.25.40.10">
    <property type="entry name" value="Tetratricopeptide repeat domain"/>
    <property type="match status" value="2"/>
</dbReference>
<dbReference type="AlphaFoldDB" id="A0A928DMU3"/>
<dbReference type="InterPro" id="IPR019734">
    <property type="entry name" value="TPR_rpt"/>
</dbReference>
<sequence length="419" mass="47331">MQKVLILCLVLLLTAPAAFANPAAAGLEFYKKELVNFHPENNRETRAYAKSLADGLGTWARQNENQPAAKDALLMQARLYLRAQENGLAFVTLFKLRNLYPQMDMALLKPLLADTLPALPKEQRNLALRLFSATLPADAQTPQDREAEMLYALSKISGKEMYPAITQAFEDFFARNPNHKSNDRVELWYGDLHRANGNYLAAIVQYKKTHELYPKSPYKAASLRMVGDVYAGDLKNTEKATEAYTRVLREFEGSNEIGIVYKHMAIMDENNKNYDSALINYDKAIELLGTAPNAYEAYRGKADVFVKMKNYEEAYNQLHQTAAAYAAEEDKAVSCWVKAAELAEKRLREPAKYTQTLEKALLAYPKGTQAPELMFDLAQGYEDQGKTAQAIEIYKKLIINYPTDKRASRAQGKLNKLQK</sequence>
<dbReference type="EMBL" id="SUVG01000001">
    <property type="protein sequence ID" value="MBE6420683.1"/>
    <property type="molecule type" value="Genomic_DNA"/>
</dbReference>
<evidence type="ECO:0000256" key="1">
    <source>
        <dbReference type="PROSITE-ProRule" id="PRU00339"/>
    </source>
</evidence>
<dbReference type="GO" id="GO:0051301">
    <property type="term" value="P:cell division"/>
    <property type="evidence" value="ECO:0007669"/>
    <property type="project" value="TreeGrafter"/>
</dbReference>
<feature type="chain" id="PRO_5036747738" evidence="2">
    <location>
        <begin position="21"/>
        <end position="419"/>
    </location>
</feature>
<feature type="repeat" description="TPR" evidence="1">
    <location>
        <begin position="371"/>
        <end position="404"/>
    </location>
</feature>
<gene>
    <name evidence="3" type="ORF">E7027_00825</name>
</gene>
<dbReference type="Pfam" id="PF13174">
    <property type="entry name" value="TPR_6"/>
    <property type="match status" value="1"/>
</dbReference>
<evidence type="ECO:0000313" key="3">
    <source>
        <dbReference type="EMBL" id="MBE6420683.1"/>
    </source>
</evidence>
<name>A0A928DMU3_9BACT</name>
<dbReference type="SUPFAM" id="SSF48452">
    <property type="entry name" value="TPR-like"/>
    <property type="match status" value="2"/>
</dbReference>
<feature type="signal peptide" evidence="2">
    <location>
        <begin position="1"/>
        <end position="20"/>
    </location>
</feature>
<comment type="caution">
    <text evidence="3">The sequence shown here is derived from an EMBL/GenBank/DDBJ whole genome shotgun (WGS) entry which is preliminary data.</text>
</comment>
<evidence type="ECO:0000313" key="4">
    <source>
        <dbReference type="Proteomes" id="UP000725649"/>
    </source>
</evidence>
<keyword evidence="2" id="KW-0732">Signal</keyword>
<proteinExistence type="predicted"/>
<dbReference type="Proteomes" id="UP000725649">
    <property type="component" value="Unassembled WGS sequence"/>
</dbReference>
<dbReference type="InterPro" id="IPR011990">
    <property type="entry name" value="TPR-like_helical_dom_sf"/>
</dbReference>